<accession>A0A4P8EIX1</accession>
<dbReference type="InterPro" id="IPR006977">
    <property type="entry name" value="Yip1_dom"/>
</dbReference>
<dbReference type="EMBL" id="CP039965">
    <property type="protein sequence ID" value="QCO56917.1"/>
    <property type="molecule type" value="Genomic_DNA"/>
</dbReference>
<evidence type="ECO:0000256" key="4">
    <source>
        <dbReference type="ARBA" id="ARBA00023136"/>
    </source>
</evidence>
<keyword evidence="7" id="KW-0614">Plasmid</keyword>
<dbReference type="OrthoDB" id="7688451at2"/>
<dbReference type="RefSeq" id="WP_137194727.1">
    <property type="nucleotide sequence ID" value="NZ_CP039965.1"/>
</dbReference>
<organism evidence="7 8">
    <name type="scientific">Pseudorhodobacter turbinis</name>
    <dbReference type="NCBI Taxonomy" id="2500533"/>
    <lineage>
        <taxon>Bacteria</taxon>
        <taxon>Pseudomonadati</taxon>
        <taxon>Pseudomonadota</taxon>
        <taxon>Alphaproteobacteria</taxon>
        <taxon>Rhodobacterales</taxon>
        <taxon>Paracoccaceae</taxon>
        <taxon>Pseudorhodobacter</taxon>
    </lineage>
</organism>
<feature type="domain" description="Yip1" evidence="6">
    <location>
        <begin position="14"/>
        <end position="184"/>
    </location>
</feature>
<protein>
    <submittedName>
        <fullName evidence="7">YIP1 family protein</fullName>
    </submittedName>
</protein>
<dbReference type="GO" id="GO:0016020">
    <property type="term" value="C:membrane"/>
    <property type="evidence" value="ECO:0007669"/>
    <property type="project" value="UniProtKB-SubCell"/>
</dbReference>
<geneLocation type="plasmid" evidence="7 8">
    <name>unnamed1</name>
</geneLocation>
<reference evidence="7 8" key="1">
    <citation type="submission" date="2019-05" db="EMBL/GenBank/DDBJ databases">
        <title>Pseudorhodobacter turbinis sp. nov., isolated from the gut of the Korean turban shell.</title>
        <authorList>
            <person name="Jeong Y.-S."/>
            <person name="Kang W.-R."/>
            <person name="Bae J.-W."/>
        </authorList>
    </citation>
    <scope>NUCLEOTIDE SEQUENCE [LARGE SCALE GENOMIC DNA]</scope>
    <source>
        <strain evidence="7 8">S12M18</strain>
        <plasmid evidence="7 8">unnamed1</plasmid>
    </source>
</reference>
<evidence type="ECO:0000313" key="7">
    <source>
        <dbReference type="EMBL" id="QCO56917.1"/>
    </source>
</evidence>
<dbReference type="AlphaFoldDB" id="A0A4P8EIX1"/>
<keyword evidence="4 5" id="KW-0472">Membrane</keyword>
<dbReference type="Pfam" id="PF04893">
    <property type="entry name" value="Yip1"/>
    <property type="match status" value="1"/>
</dbReference>
<proteinExistence type="predicted"/>
<feature type="transmembrane region" description="Helical" evidence="5">
    <location>
        <begin position="134"/>
        <end position="152"/>
    </location>
</feature>
<keyword evidence="3 5" id="KW-1133">Transmembrane helix</keyword>
<feature type="transmembrane region" description="Helical" evidence="5">
    <location>
        <begin position="107"/>
        <end position="128"/>
    </location>
</feature>
<feature type="transmembrane region" description="Helical" evidence="5">
    <location>
        <begin position="21"/>
        <end position="45"/>
    </location>
</feature>
<evidence type="ECO:0000256" key="2">
    <source>
        <dbReference type="ARBA" id="ARBA00022692"/>
    </source>
</evidence>
<feature type="transmembrane region" description="Helical" evidence="5">
    <location>
        <begin position="164"/>
        <end position="195"/>
    </location>
</feature>
<evidence type="ECO:0000256" key="5">
    <source>
        <dbReference type="SAM" id="Phobius"/>
    </source>
</evidence>
<dbReference type="Proteomes" id="UP000298631">
    <property type="component" value="Plasmid unnamed1"/>
</dbReference>
<evidence type="ECO:0000256" key="3">
    <source>
        <dbReference type="ARBA" id="ARBA00022989"/>
    </source>
</evidence>
<evidence type="ECO:0000313" key="8">
    <source>
        <dbReference type="Proteomes" id="UP000298631"/>
    </source>
</evidence>
<keyword evidence="8" id="KW-1185">Reference proteome</keyword>
<keyword evidence="2 5" id="KW-0812">Transmembrane</keyword>
<evidence type="ECO:0000256" key="1">
    <source>
        <dbReference type="ARBA" id="ARBA00004141"/>
    </source>
</evidence>
<sequence length="197" mass="21419">MELTPTFLMRMIKETLSAPRAAAAAVLSFGFSPMVGWMALMLMAIGSTLLTHISFAMMPIEAQEFWGAAMGSPMRTAVLQWVILLISVHAIHRIGQWRRGKGRLEGAVILVAWLQFILLCVQVVQLVAQAFVPALADLLGILGLVLFMWLLTNFVAQLHGFSSLALTFVGIILTLVCLTFVLAFIFTLLFGAAAVGV</sequence>
<dbReference type="KEGG" id="pseb:EOK75_14040"/>
<comment type="subcellular location">
    <subcellularLocation>
        <location evidence="1">Membrane</location>
        <topology evidence="1">Multi-pass membrane protein</topology>
    </subcellularLocation>
</comment>
<name>A0A4P8EIX1_9RHOB</name>
<gene>
    <name evidence="7" type="ORF">EOK75_14040</name>
</gene>
<evidence type="ECO:0000259" key="6">
    <source>
        <dbReference type="Pfam" id="PF04893"/>
    </source>
</evidence>